<proteinExistence type="inferred from homology"/>
<dbReference type="InterPro" id="IPR035908">
    <property type="entry name" value="F0_ATP_A_sf"/>
</dbReference>
<dbReference type="NCBIfam" id="TIGR01131">
    <property type="entry name" value="ATP_synt_6_or_A"/>
    <property type="match status" value="1"/>
</dbReference>
<keyword evidence="6 11" id="KW-0375">Hydrogen ion transport</keyword>
<evidence type="ECO:0000313" key="14">
    <source>
        <dbReference type="Proteomes" id="UP000184342"/>
    </source>
</evidence>
<keyword evidence="7 11" id="KW-1133">Transmembrane helix</keyword>
<sequence length="227" mass="25316">MSFAERLVEELQNKVSFTIPVFGGIPVPESVMNTWIIMAILLVASVCLTKNLKVQPTSKIQLTLEVVIGFLFDFFEGMLGEKGKRYVPWLSSVMIFVVCANISGLFGMVPPTKDLNVTAALAVMSIVLIIYAGIKGKKFKGYAKSFLEPMPFMLPINLLEIVIRPLTLCMRLFGNMFGGFTVMELVKLLIPVIIPIPLSVYFDIFDGLIQAYVFCLLTSLYIHEAME</sequence>
<dbReference type="AlphaFoldDB" id="A0A1M6FLB1"/>
<evidence type="ECO:0000256" key="4">
    <source>
        <dbReference type="ARBA" id="ARBA00022547"/>
    </source>
</evidence>
<dbReference type="EMBL" id="FQYT01000010">
    <property type="protein sequence ID" value="SHI98497.1"/>
    <property type="molecule type" value="Genomic_DNA"/>
</dbReference>
<evidence type="ECO:0000256" key="11">
    <source>
        <dbReference type="HAMAP-Rule" id="MF_01393"/>
    </source>
</evidence>
<dbReference type="PANTHER" id="PTHR42823:SF3">
    <property type="entry name" value="ATP SYNTHASE SUBUNIT A, CHLOROPLASTIC"/>
    <property type="match status" value="1"/>
</dbReference>
<keyword evidence="14" id="KW-1185">Reference proteome</keyword>
<dbReference type="Proteomes" id="UP000184342">
    <property type="component" value="Unassembled WGS sequence"/>
</dbReference>
<comment type="similarity">
    <text evidence="2 11 12">Belongs to the ATPase A chain family.</text>
</comment>
<evidence type="ECO:0000256" key="8">
    <source>
        <dbReference type="ARBA" id="ARBA00023065"/>
    </source>
</evidence>
<evidence type="ECO:0000256" key="6">
    <source>
        <dbReference type="ARBA" id="ARBA00022781"/>
    </source>
</evidence>
<comment type="function">
    <text evidence="11 12">Key component of the proton channel; it plays a direct role in the translocation of protons across the membrane.</text>
</comment>
<dbReference type="GO" id="GO:0046933">
    <property type="term" value="F:proton-transporting ATP synthase activity, rotational mechanism"/>
    <property type="evidence" value="ECO:0007669"/>
    <property type="project" value="UniProtKB-UniRule"/>
</dbReference>
<evidence type="ECO:0000256" key="7">
    <source>
        <dbReference type="ARBA" id="ARBA00022989"/>
    </source>
</evidence>
<dbReference type="InterPro" id="IPR045082">
    <property type="entry name" value="ATP_syn_F0_a_bact/chloroplast"/>
</dbReference>
<evidence type="ECO:0000256" key="9">
    <source>
        <dbReference type="ARBA" id="ARBA00023136"/>
    </source>
</evidence>
<dbReference type="NCBIfam" id="NF004486">
    <property type="entry name" value="PRK05815.3-4"/>
    <property type="match status" value="1"/>
</dbReference>
<accession>A0A1M6FLB1</accession>
<evidence type="ECO:0000256" key="10">
    <source>
        <dbReference type="ARBA" id="ARBA00023310"/>
    </source>
</evidence>
<gene>
    <name evidence="11" type="primary">atpB</name>
    <name evidence="13" type="ORF">SAMN02745691_01140</name>
</gene>
<evidence type="ECO:0000256" key="2">
    <source>
        <dbReference type="ARBA" id="ARBA00006810"/>
    </source>
</evidence>
<keyword evidence="8 11" id="KW-0406">Ion transport</keyword>
<dbReference type="HAMAP" id="MF_01393">
    <property type="entry name" value="ATP_synth_a_bact"/>
    <property type="match status" value="1"/>
</dbReference>
<dbReference type="GO" id="GO:0005886">
    <property type="term" value="C:plasma membrane"/>
    <property type="evidence" value="ECO:0007669"/>
    <property type="project" value="UniProtKB-SubCell"/>
</dbReference>
<dbReference type="PRINTS" id="PR00123">
    <property type="entry name" value="ATPASEA"/>
</dbReference>
<dbReference type="SUPFAM" id="SSF81336">
    <property type="entry name" value="F1F0 ATP synthase subunit A"/>
    <property type="match status" value="1"/>
</dbReference>
<dbReference type="InterPro" id="IPR000568">
    <property type="entry name" value="ATP_synth_F0_asu"/>
</dbReference>
<dbReference type="CDD" id="cd00310">
    <property type="entry name" value="ATP-synt_Fo_a_6"/>
    <property type="match status" value="1"/>
</dbReference>
<evidence type="ECO:0000256" key="12">
    <source>
        <dbReference type="RuleBase" id="RU000483"/>
    </source>
</evidence>
<evidence type="ECO:0000256" key="3">
    <source>
        <dbReference type="ARBA" id="ARBA00022448"/>
    </source>
</evidence>
<dbReference type="OrthoDB" id="9789241at2"/>
<dbReference type="PANTHER" id="PTHR42823">
    <property type="entry name" value="ATP SYNTHASE SUBUNIT A, CHLOROPLASTIC"/>
    <property type="match status" value="1"/>
</dbReference>
<comment type="subcellular location">
    <subcellularLocation>
        <location evidence="11 12">Cell membrane</location>
        <topology evidence="11 12">Multi-pass membrane protein</topology>
    </subcellularLocation>
    <subcellularLocation>
        <location evidence="1">Membrane</location>
        <topology evidence="1">Multi-pass membrane protein</topology>
    </subcellularLocation>
</comment>
<protein>
    <recommendedName>
        <fullName evidence="11 12">ATP synthase subunit a</fullName>
    </recommendedName>
    <alternativeName>
        <fullName evidence="11">ATP synthase F0 sector subunit a</fullName>
    </alternativeName>
    <alternativeName>
        <fullName evidence="11">F-ATPase subunit 6</fullName>
    </alternativeName>
</protein>
<evidence type="ECO:0000313" key="13">
    <source>
        <dbReference type="EMBL" id="SHI98497.1"/>
    </source>
</evidence>
<keyword evidence="3 11" id="KW-0813">Transport</keyword>
<feature type="transmembrane region" description="Helical" evidence="11">
    <location>
        <begin position="30"/>
        <end position="48"/>
    </location>
</feature>
<evidence type="ECO:0000256" key="5">
    <source>
        <dbReference type="ARBA" id="ARBA00022692"/>
    </source>
</evidence>
<keyword evidence="5 11" id="KW-0812">Transmembrane</keyword>
<dbReference type="Gene3D" id="1.20.120.220">
    <property type="entry name" value="ATP synthase, F0 complex, subunit A"/>
    <property type="match status" value="1"/>
</dbReference>
<keyword evidence="9 11" id="KW-0472">Membrane</keyword>
<feature type="transmembrane region" description="Helical" evidence="11">
    <location>
        <begin position="86"/>
        <end position="108"/>
    </location>
</feature>
<reference evidence="13 14" key="1">
    <citation type="submission" date="2016-11" db="EMBL/GenBank/DDBJ databases">
        <authorList>
            <person name="Jaros S."/>
            <person name="Januszkiewicz K."/>
            <person name="Wedrychowicz H."/>
        </authorList>
    </citation>
    <scope>NUCLEOTIDE SEQUENCE [LARGE SCALE GENOMIC DNA]</scope>
    <source>
        <strain evidence="13 14">DSM 15970</strain>
    </source>
</reference>
<keyword evidence="4 11" id="KW-0138">CF(0)</keyword>
<feature type="transmembrane region" description="Helical" evidence="11">
    <location>
        <begin position="115"/>
        <end position="134"/>
    </location>
</feature>
<dbReference type="STRING" id="1122934.SAMN02745691_01140"/>
<feature type="transmembrane region" description="Helical" evidence="11">
    <location>
        <begin position="208"/>
        <end position="226"/>
    </location>
</feature>
<dbReference type="RefSeq" id="WP_073993398.1">
    <property type="nucleotide sequence ID" value="NZ_FQYT01000010.1"/>
</dbReference>
<dbReference type="GO" id="GO:0042777">
    <property type="term" value="P:proton motive force-driven plasma membrane ATP synthesis"/>
    <property type="evidence" value="ECO:0007669"/>
    <property type="project" value="TreeGrafter"/>
</dbReference>
<evidence type="ECO:0000256" key="1">
    <source>
        <dbReference type="ARBA" id="ARBA00004141"/>
    </source>
</evidence>
<name>A0A1M6FLB1_9FIRM</name>
<organism evidence="13 14">
    <name type="scientific">Parasporobacterium paucivorans DSM 15970</name>
    <dbReference type="NCBI Taxonomy" id="1122934"/>
    <lineage>
        <taxon>Bacteria</taxon>
        <taxon>Bacillati</taxon>
        <taxon>Bacillota</taxon>
        <taxon>Clostridia</taxon>
        <taxon>Lachnospirales</taxon>
        <taxon>Lachnospiraceae</taxon>
        <taxon>Parasporobacterium</taxon>
    </lineage>
</organism>
<keyword evidence="11" id="KW-1003">Cell membrane</keyword>
<dbReference type="Pfam" id="PF00119">
    <property type="entry name" value="ATP-synt_A"/>
    <property type="match status" value="1"/>
</dbReference>
<dbReference type="GO" id="GO:0045259">
    <property type="term" value="C:proton-transporting ATP synthase complex"/>
    <property type="evidence" value="ECO:0007669"/>
    <property type="project" value="UniProtKB-KW"/>
</dbReference>
<keyword evidence="10 11" id="KW-0066">ATP synthesis</keyword>